<feature type="transmembrane region" description="Helical" evidence="1">
    <location>
        <begin position="302"/>
        <end position="331"/>
    </location>
</feature>
<proteinExistence type="predicted"/>
<dbReference type="OrthoDB" id="5295665at2"/>
<sequence length="418" mass="44298">MTRLALDQAPVVSLPRRFLFAIPAWGFLAGLLLLIDGDVLLRSRWHPGTLALVHTYTLGVLGNAMFGSLMQFLPAAAGVRLRFSWLGPWMLVGLNAGALLLVAGFYFSSPVLLTLAALLLPLTFLSLAGMTLPGVIQSAGQRLLRAGIGASLAFGMTTALLGGVLALACGGQLSLTMPPWVDVHASLGVLGWVVLLLASVGRIVMPMFQGTGVPPLRWHAAWMIGLLTCLPAAAGWRALGPDDAALPVTLSILALPFALAICWLQRRTPAARRGPLWWSWRAGAVVLALAAMAPLLTTRHVMLAGVLALGLALPWLVVGMMLEIVAFLGWIELHRTVGRGVQLPGVQRLMPARERGAAVLAQMVAGALLALAALHPTPLLARLAGLLVAAAWLGVGLVFVRARRRVRQFIVGRTKAET</sequence>
<reference evidence="2 3" key="1">
    <citation type="submission" date="2018-07" db="EMBL/GenBank/DDBJ databases">
        <title>Dyella solisilvae sp. nov., isolated from the pine and broad-leaved mixed forest soil.</title>
        <authorList>
            <person name="Gao Z."/>
            <person name="Qiu L."/>
        </authorList>
    </citation>
    <scope>NUCLEOTIDE SEQUENCE [LARGE SCALE GENOMIC DNA]</scope>
    <source>
        <strain evidence="2 3">DHG54</strain>
    </source>
</reference>
<feature type="transmembrane region" description="Helical" evidence="1">
    <location>
        <begin position="220"/>
        <end position="239"/>
    </location>
</feature>
<dbReference type="Proteomes" id="UP000254711">
    <property type="component" value="Unassembled WGS sequence"/>
</dbReference>
<feature type="transmembrane region" description="Helical" evidence="1">
    <location>
        <begin position="18"/>
        <end position="35"/>
    </location>
</feature>
<dbReference type="AlphaFoldDB" id="A0A370KCV8"/>
<feature type="transmembrane region" description="Helical" evidence="1">
    <location>
        <begin position="185"/>
        <end position="208"/>
    </location>
</feature>
<evidence type="ECO:0000313" key="2">
    <source>
        <dbReference type="EMBL" id="RDJ00484.1"/>
    </source>
</evidence>
<dbReference type="EMBL" id="QQSY01000001">
    <property type="protein sequence ID" value="RDJ00484.1"/>
    <property type="molecule type" value="Genomic_DNA"/>
</dbReference>
<organism evidence="2 3">
    <name type="scientific">Dyella solisilvae</name>
    <dbReference type="NCBI Taxonomy" id="1920168"/>
    <lineage>
        <taxon>Bacteria</taxon>
        <taxon>Pseudomonadati</taxon>
        <taxon>Pseudomonadota</taxon>
        <taxon>Gammaproteobacteria</taxon>
        <taxon>Lysobacterales</taxon>
        <taxon>Rhodanobacteraceae</taxon>
        <taxon>Dyella</taxon>
    </lineage>
</organism>
<evidence type="ECO:0000256" key="1">
    <source>
        <dbReference type="SAM" id="Phobius"/>
    </source>
</evidence>
<feature type="transmembrane region" description="Helical" evidence="1">
    <location>
        <begin position="55"/>
        <end position="73"/>
    </location>
</feature>
<feature type="transmembrane region" description="Helical" evidence="1">
    <location>
        <begin position="357"/>
        <end position="374"/>
    </location>
</feature>
<feature type="transmembrane region" description="Helical" evidence="1">
    <location>
        <begin position="85"/>
        <end position="107"/>
    </location>
</feature>
<feature type="transmembrane region" description="Helical" evidence="1">
    <location>
        <begin position="148"/>
        <end position="173"/>
    </location>
</feature>
<keyword evidence="1" id="KW-0472">Membrane</keyword>
<keyword evidence="1" id="KW-1133">Transmembrane helix</keyword>
<keyword evidence="1" id="KW-0812">Transmembrane</keyword>
<protein>
    <recommendedName>
        <fullName evidence="4">NnrS family protein</fullName>
    </recommendedName>
</protein>
<comment type="caution">
    <text evidence="2">The sequence shown here is derived from an EMBL/GenBank/DDBJ whole genome shotgun (WGS) entry which is preliminary data.</text>
</comment>
<name>A0A370KCV8_9GAMM</name>
<evidence type="ECO:0008006" key="4">
    <source>
        <dbReference type="Google" id="ProtNLM"/>
    </source>
</evidence>
<feature type="transmembrane region" description="Helical" evidence="1">
    <location>
        <begin position="276"/>
        <end position="296"/>
    </location>
</feature>
<gene>
    <name evidence="2" type="ORF">DVT68_06735</name>
</gene>
<feature type="transmembrane region" description="Helical" evidence="1">
    <location>
        <begin position="245"/>
        <end position="264"/>
    </location>
</feature>
<dbReference type="RefSeq" id="WP_114824208.1">
    <property type="nucleotide sequence ID" value="NZ_QQSY01000001.1"/>
</dbReference>
<feature type="transmembrane region" description="Helical" evidence="1">
    <location>
        <begin position="380"/>
        <end position="400"/>
    </location>
</feature>
<keyword evidence="3" id="KW-1185">Reference proteome</keyword>
<evidence type="ECO:0000313" key="3">
    <source>
        <dbReference type="Proteomes" id="UP000254711"/>
    </source>
</evidence>
<feature type="transmembrane region" description="Helical" evidence="1">
    <location>
        <begin position="113"/>
        <end position="136"/>
    </location>
</feature>
<accession>A0A370KCV8</accession>